<protein>
    <submittedName>
        <fullName evidence="1">Uncharacterized protein</fullName>
    </submittedName>
</protein>
<proteinExistence type="predicted"/>
<evidence type="ECO:0000313" key="1">
    <source>
        <dbReference type="EMBL" id="MBX62562.1"/>
    </source>
</evidence>
<accession>A0A2P2Q6E3</accession>
<name>A0A2P2Q6E3_RHIMU</name>
<organism evidence="1">
    <name type="scientific">Rhizophora mucronata</name>
    <name type="common">Asiatic mangrove</name>
    <dbReference type="NCBI Taxonomy" id="61149"/>
    <lineage>
        <taxon>Eukaryota</taxon>
        <taxon>Viridiplantae</taxon>
        <taxon>Streptophyta</taxon>
        <taxon>Embryophyta</taxon>
        <taxon>Tracheophyta</taxon>
        <taxon>Spermatophyta</taxon>
        <taxon>Magnoliopsida</taxon>
        <taxon>eudicotyledons</taxon>
        <taxon>Gunneridae</taxon>
        <taxon>Pentapetalae</taxon>
        <taxon>rosids</taxon>
        <taxon>fabids</taxon>
        <taxon>Malpighiales</taxon>
        <taxon>Rhizophoraceae</taxon>
        <taxon>Rhizophora</taxon>
    </lineage>
</organism>
<sequence length="21" mass="2310">MKMVPLSVSMSCPSAICLILW</sequence>
<dbReference type="EMBL" id="GGEC01082078">
    <property type="protein sequence ID" value="MBX62562.1"/>
    <property type="molecule type" value="Transcribed_RNA"/>
</dbReference>
<dbReference type="AlphaFoldDB" id="A0A2P2Q6E3"/>
<reference evidence="1" key="1">
    <citation type="submission" date="2018-02" db="EMBL/GenBank/DDBJ databases">
        <title>Rhizophora mucronata_Transcriptome.</title>
        <authorList>
            <person name="Meera S.P."/>
            <person name="Sreeshan A."/>
            <person name="Augustine A."/>
        </authorList>
    </citation>
    <scope>NUCLEOTIDE SEQUENCE</scope>
    <source>
        <tissue evidence="1">Leaf</tissue>
    </source>
</reference>